<evidence type="ECO:0000256" key="1">
    <source>
        <dbReference type="SAM" id="MobiDB-lite"/>
    </source>
</evidence>
<name>A0A9N9EDJ7_FUNMO</name>
<sequence>STIFRTHQTTQDVNSRGTSTSQSTALQYPELDITTSSVYYKI</sequence>
<accession>A0A9N9EDJ7</accession>
<protein>
    <submittedName>
        <fullName evidence="2">5400_t:CDS:1</fullName>
    </submittedName>
</protein>
<dbReference type="EMBL" id="CAJVPP010005827">
    <property type="protein sequence ID" value="CAG8670457.1"/>
    <property type="molecule type" value="Genomic_DNA"/>
</dbReference>
<comment type="caution">
    <text evidence="2">The sequence shown here is derived from an EMBL/GenBank/DDBJ whole genome shotgun (WGS) entry which is preliminary data.</text>
</comment>
<feature type="region of interest" description="Disordered" evidence="1">
    <location>
        <begin position="1"/>
        <end position="24"/>
    </location>
</feature>
<evidence type="ECO:0000313" key="3">
    <source>
        <dbReference type="Proteomes" id="UP000789375"/>
    </source>
</evidence>
<dbReference type="AlphaFoldDB" id="A0A9N9EDJ7"/>
<reference evidence="2" key="1">
    <citation type="submission" date="2021-06" db="EMBL/GenBank/DDBJ databases">
        <authorList>
            <person name="Kallberg Y."/>
            <person name="Tangrot J."/>
            <person name="Rosling A."/>
        </authorList>
    </citation>
    <scope>NUCLEOTIDE SEQUENCE</scope>
    <source>
        <strain evidence="2">87-6 pot B 2015</strain>
    </source>
</reference>
<gene>
    <name evidence="2" type="ORF">FMOSSE_LOCUS12381</name>
</gene>
<organism evidence="2 3">
    <name type="scientific">Funneliformis mosseae</name>
    <name type="common">Endomycorrhizal fungus</name>
    <name type="synonym">Glomus mosseae</name>
    <dbReference type="NCBI Taxonomy" id="27381"/>
    <lineage>
        <taxon>Eukaryota</taxon>
        <taxon>Fungi</taxon>
        <taxon>Fungi incertae sedis</taxon>
        <taxon>Mucoromycota</taxon>
        <taxon>Glomeromycotina</taxon>
        <taxon>Glomeromycetes</taxon>
        <taxon>Glomerales</taxon>
        <taxon>Glomeraceae</taxon>
        <taxon>Funneliformis</taxon>
    </lineage>
</organism>
<proteinExistence type="predicted"/>
<evidence type="ECO:0000313" key="2">
    <source>
        <dbReference type="EMBL" id="CAG8670457.1"/>
    </source>
</evidence>
<feature type="non-terminal residue" evidence="2">
    <location>
        <position position="1"/>
    </location>
</feature>
<keyword evidence="3" id="KW-1185">Reference proteome</keyword>
<dbReference type="Proteomes" id="UP000789375">
    <property type="component" value="Unassembled WGS sequence"/>
</dbReference>